<feature type="non-terminal residue" evidence="1">
    <location>
        <position position="82"/>
    </location>
</feature>
<evidence type="ECO:0000313" key="1">
    <source>
        <dbReference type="EMBL" id="RHM68284.1"/>
    </source>
</evidence>
<dbReference type="EMBL" id="QRQE01000085">
    <property type="protein sequence ID" value="RHM68284.1"/>
    <property type="molecule type" value="Genomic_DNA"/>
</dbReference>
<dbReference type="AlphaFoldDB" id="A0A415S0W3"/>
<evidence type="ECO:0000313" key="2">
    <source>
        <dbReference type="Proteomes" id="UP000285610"/>
    </source>
</evidence>
<reference evidence="1 2" key="1">
    <citation type="submission" date="2018-08" db="EMBL/GenBank/DDBJ databases">
        <title>A genome reference for cultivated species of the human gut microbiota.</title>
        <authorList>
            <person name="Zou Y."/>
            <person name="Xue W."/>
            <person name="Luo G."/>
        </authorList>
    </citation>
    <scope>NUCLEOTIDE SEQUENCE [LARGE SCALE GENOMIC DNA]</scope>
    <source>
        <strain evidence="1 2">AF33-12</strain>
    </source>
</reference>
<dbReference type="RefSeq" id="WP_147419820.1">
    <property type="nucleotide sequence ID" value="NZ_QRQE01000085.1"/>
</dbReference>
<organism evidence="1 2">
    <name type="scientific">Mediterraneibacter gnavus</name>
    <name type="common">Ruminococcus gnavus</name>
    <dbReference type="NCBI Taxonomy" id="33038"/>
    <lineage>
        <taxon>Bacteria</taxon>
        <taxon>Bacillati</taxon>
        <taxon>Bacillota</taxon>
        <taxon>Clostridia</taxon>
        <taxon>Lachnospirales</taxon>
        <taxon>Lachnospiraceae</taxon>
        <taxon>Mediterraneibacter</taxon>
    </lineage>
</organism>
<name>A0A415S0W3_MEDGN</name>
<gene>
    <name evidence="1" type="ORF">DWZ50_19060</name>
</gene>
<accession>A0A415S0W3</accession>
<comment type="caution">
    <text evidence="1">The sequence shown here is derived from an EMBL/GenBank/DDBJ whole genome shotgun (WGS) entry which is preliminary data.</text>
</comment>
<proteinExistence type="predicted"/>
<dbReference type="Proteomes" id="UP000285610">
    <property type="component" value="Unassembled WGS sequence"/>
</dbReference>
<sequence>MGTICVLLISSILVYVTAMLAIPFTYQKNVSVQFENNSAEFSQKLNKWTVNEAEDRIYNFCIDNGVIVIQQIKHCLFRHIKT</sequence>
<protein>
    <submittedName>
        <fullName evidence="1">Uncharacterized protein</fullName>
    </submittedName>
</protein>